<gene>
    <name evidence="1" type="ORF">TPHV1_500022</name>
</gene>
<accession>A0A0B7GW69</accession>
<name>A0A0B7GW69_TREPH</name>
<proteinExistence type="predicted"/>
<reference evidence="2" key="1">
    <citation type="submission" date="2015-01" db="EMBL/GenBank/DDBJ databases">
        <authorList>
            <person name="Manzoor Shahid"/>
            <person name="Zubair Saima"/>
        </authorList>
    </citation>
    <scope>NUCLEOTIDE SEQUENCE [LARGE SCALE GENOMIC DNA]</scope>
    <source>
        <strain evidence="2">V1</strain>
    </source>
</reference>
<evidence type="ECO:0000313" key="2">
    <source>
        <dbReference type="Proteomes" id="UP000042527"/>
    </source>
</evidence>
<sequence>MHIFFTRVKMPTAKKPSGLSICKALGVSEEAITMETNRNNRNARQLLWPWRRDCLACDG</sequence>
<dbReference type="EMBL" id="CDNC01000046">
    <property type="protein sequence ID" value="CEM62914.1"/>
    <property type="molecule type" value="Genomic_DNA"/>
</dbReference>
<evidence type="ECO:0000313" key="1">
    <source>
        <dbReference type="EMBL" id="CEM62914.1"/>
    </source>
</evidence>
<keyword evidence="2" id="KW-1185">Reference proteome</keyword>
<dbReference type="Proteomes" id="UP000042527">
    <property type="component" value="Unassembled WGS sequence"/>
</dbReference>
<organism evidence="1 2">
    <name type="scientific">Treponema phagedenis</name>
    <dbReference type="NCBI Taxonomy" id="162"/>
    <lineage>
        <taxon>Bacteria</taxon>
        <taxon>Pseudomonadati</taxon>
        <taxon>Spirochaetota</taxon>
        <taxon>Spirochaetia</taxon>
        <taxon>Spirochaetales</taxon>
        <taxon>Treponemataceae</taxon>
        <taxon>Treponema</taxon>
    </lineage>
</organism>
<protein>
    <submittedName>
        <fullName evidence="1">Uncharacterized protein</fullName>
    </submittedName>
</protein>
<dbReference type="AlphaFoldDB" id="A0A0B7GW69"/>